<accession>A0A7W6FST0</accession>
<dbReference type="GO" id="GO:0004316">
    <property type="term" value="F:3-oxoacyl-[acyl-carrier-protein] reductase (NADPH) activity"/>
    <property type="evidence" value="ECO:0007669"/>
    <property type="project" value="UniProtKB-EC"/>
</dbReference>
<dbReference type="GO" id="GO:0030497">
    <property type="term" value="P:fatty acid elongation"/>
    <property type="evidence" value="ECO:0007669"/>
    <property type="project" value="TreeGrafter"/>
</dbReference>
<dbReference type="Gene3D" id="3.40.50.720">
    <property type="entry name" value="NAD(P)-binding Rossmann-like Domain"/>
    <property type="match status" value="1"/>
</dbReference>
<dbReference type="Pfam" id="PF13561">
    <property type="entry name" value="adh_short_C2"/>
    <property type="match status" value="1"/>
</dbReference>
<name>A0A7W6FST0_9SPHN</name>
<dbReference type="Proteomes" id="UP000571950">
    <property type="component" value="Unassembled WGS sequence"/>
</dbReference>
<dbReference type="InterPro" id="IPR002347">
    <property type="entry name" value="SDR_fam"/>
</dbReference>
<evidence type="ECO:0000256" key="1">
    <source>
        <dbReference type="ARBA" id="ARBA00006484"/>
    </source>
</evidence>
<reference evidence="2 3" key="1">
    <citation type="submission" date="2020-08" db="EMBL/GenBank/DDBJ databases">
        <title>Genomic Encyclopedia of Type Strains, Phase IV (KMG-IV): sequencing the most valuable type-strain genomes for metagenomic binning, comparative biology and taxonomic classification.</title>
        <authorList>
            <person name="Goeker M."/>
        </authorList>
    </citation>
    <scope>NUCLEOTIDE SEQUENCE [LARGE SCALE GENOMIC DNA]</scope>
    <source>
        <strain evidence="2 3">DSM 26189</strain>
    </source>
</reference>
<evidence type="ECO:0000313" key="2">
    <source>
        <dbReference type="EMBL" id="MBB3928394.1"/>
    </source>
</evidence>
<dbReference type="EMBL" id="JACIDT010000023">
    <property type="protein sequence ID" value="MBB3928394.1"/>
    <property type="molecule type" value="Genomic_DNA"/>
</dbReference>
<sequence length="232" mass="24224">MGRAFVRAAADAGLDVVVLDLPGAIEAFPPPQGVRAIACDASDEAQVVAAFDAMAKDAPHLDAFINFVGFTNEPRPLEAMALAEWNEIITGSLTSAFLLSRAAIPLLRAADSAAIVHVSSTFGVWVPQSGFGPYAVSKAGVINLVRVLATECGPDIRVNGLAPGITRTAFLDGGTGRPAKQKKTDTEMVAAMVPAKRIAQPEDMLGALFFLIGPGSHYVTSQTLHVNGGLWS</sequence>
<protein>
    <submittedName>
        <fullName evidence="2">3-oxoacyl-[acyl-carrier protein] reductase</fullName>
        <ecNumber evidence="2">1.1.1.100</ecNumber>
    </submittedName>
</protein>
<keyword evidence="2" id="KW-0560">Oxidoreductase</keyword>
<dbReference type="CDD" id="cd05233">
    <property type="entry name" value="SDR_c"/>
    <property type="match status" value="1"/>
</dbReference>
<dbReference type="PRINTS" id="PR00081">
    <property type="entry name" value="GDHRDH"/>
</dbReference>
<gene>
    <name evidence="2" type="ORF">GGR43_004138</name>
</gene>
<keyword evidence="3" id="KW-1185">Reference proteome</keyword>
<dbReference type="PANTHER" id="PTHR42760:SF135">
    <property type="entry name" value="BLL7886 PROTEIN"/>
    <property type="match status" value="1"/>
</dbReference>
<dbReference type="AlphaFoldDB" id="A0A7W6FST0"/>
<dbReference type="InterPro" id="IPR036291">
    <property type="entry name" value="NAD(P)-bd_dom_sf"/>
</dbReference>
<comment type="similarity">
    <text evidence="1">Belongs to the short-chain dehydrogenases/reductases (SDR) family.</text>
</comment>
<dbReference type="EC" id="1.1.1.100" evidence="2"/>
<evidence type="ECO:0000313" key="3">
    <source>
        <dbReference type="Proteomes" id="UP000571950"/>
    </source>
</evidence>
<comment type="caution">
    <text evidence="2">The sequence shown here is derived from an EMBL/GenBank/DDBJ whole genome shotgun (WGS) entry which is preliminary data.</text>
</comment>
<organism evidence="2 3">
    <name type="scientific">Sphingobium jiangsuense</name>
    <dbReference type="NCBI Taxonomy" id="870476"/>
    <lineage>
        <taxon>Bacteria</taxon>
        <taxon>Pseudomonadati</taxon>
        <taxon>Pseudomonadota</taxon>
        <taxon>Alphaproteobacteria</taxon>
        <taxon>Sphingomonadales</taxon>
        <taxon>Sphingomonadaceae</taxon>
        <taxon>Sphingobium</taxon>
    </lineage>
</organism>
<dbReference type="PANTHER" id="PTHR42760">
    <property type="entry name" value="SHORT-CHAIN DEHYDROGENASES/REDUCTASES FAMILY MEMBER"/>
    <property type="match status" value="1"/>
</dbReference>
<dbReference type="SUPFAM" id="SSF51735">
    <property type="entry name" value="NAD(P)-binding Rossmann-fold domains"/>
    <property type="match status" value="1"/>
</dbReference>
<proteinExistence type="inferred from homology"/>